<sequence>MAFETNSKIEPEKVSVKLGKTETSIKGIVPEENKTSCLHNKVEEFEVDPFIKNLFQYFIEQFNMQHRPIVHCLIRKYIVNAKKNPVKIFNQLLKCPYRIYFTSLVGFFYEFGIGTTVDNKMALENYVQATKDTVSTSQVDSLSLLESFRLHNHYI</sequence>
<dbReference type="EMBL" id="CAJVPV010018515">
    <property type="protein sequence ID" value="CAG8707454.1"/>
    <property type="molecule type" value="Genomic_DNA"/>
</dbReference>
<dbReference type="OrthoDB" id="2428957at2759"/>
<reference evidence="1" key="1">
    <citation type="submission" date="2021-06" db="EMBL/GenBank/DDBJ databases">
        <authorList>
            <person name="Kallberg Y."/>
            <person name="Tangrot J."/>
            <person name="Rosling A."/>
        </authorList>
    </citation>
    <scope>NUCLEOTIDE SEQUENCE</scope>
    <source>
        <strain evidence="1">CL551</strain>
    </source>
</reference>
<comment type="caution">
    <text evidence="1">The sequence shown here is derived from an EMBL/GenBank/DDBJ whole genome shotgun (WGS) entry which is preliminary data.</text>
</comment>
<proteinExistence type="predicted"/>
<dbReference type="AlphaFoldDB" id="A0A9N9N7B2"/>
<organism evidence="1 2">
    <name type="scientific">Acaulospora morrowiae</name>
    <dbReference type="NCBI Taxonomy" id="94023"/>
    <lineage>
        <taxon>Eukaryota</taxon>
        <taxon>Fungi</taxon>
        <taxon>Fungi incertae sedis</taxon>
        <taxon>Mucoromycota</taxon>
        <taxon>Glomeromycotina</taxon>
        <taxon>Glomeromycetes</taxon>
        <taxon>Diversisporales</taxon>
        <taxon>Acaulosporaceae</taxon>
        <taxon>Acaulospora</taxon>
    </lineage>
</organism>
<evidence type="ECO:0000313" key="2">
    <source>
        <dbReference type="Proteomes" id="UP000789342"/>
    </source>
</evidence>
<protein>
    <submittedName>
        <fullName evidence="1">15904_t:CDS:1</fullName>
    </submittedName>
</protein>
<evidence type="ECO:0000313" key="1">
    <source>
        <dbReference type="EMBL" id="CAG8707454.1"/>
    </source>
</evidence>
<gene>
    <name evidence="1" type="ORF">AMORRO_LOCUS12503</name>
</gene>
<dbReference type="Proteomes" id="UP000789342">
    <property type="component" value="Unassembled WGS sequence"/>
</dbReference>
<name>A0A9N9N7B2_9GLOM</name>
<feature type="non-terminal residue" evidence="1">
    <location>
        <position position="155"/>
    </location>
</feature>
<accession>A0A9N9N7B2</accession>
<keyword evidence="2" id="KW-1185">Reference proteome</keyword>